<feature type="compositionally biased region" description="Basic and acidic residues" evidence="1">
    <location>
        <begin position="1195"/>
        <end position="1204"/>
    </location>
</feature>
<keyword evidence="4" id="KW-1185">Reference proteome</keyword>
<dbReference type="OrthoDB" id="295833at2759"/>
<dbReference type="PANTHER" id="PTHR13354">
    <property type="entry name" value="ROUND SPERMATID BASIC PROTEIN 1"/>
    <property type="match status" value="1"/>
</dbReference>
<feature type="chain" id="PRO_5035839212" evidence="2">
    <location>
        <begin position="21"/>
        <end position="2586"/>
    </location>
</feature>
<dbReference type="GO" id="GO:0005634">
    <property type="term" value="C:nucleus"/>
    <property type="evidence" value="ECO:0007669"/>
    <property type="project" value="InterPro"/>
</dbReference>
<feature type="region of interest" description="Disordered" evidence="1">
    <location>
        <begin position="190"/>
        <end position="320"/>
    </location>
</feature>
<feature type="region of interest" description="Disordered" evidence="1">
    <location>
        <begin position="1195"/>
        <end position="1223"/>
    </location>
</feature>
<evidence type="ECO:0000256" key="2">
    <source>
        <dbReference type="SAM" id="SignalP"/>
    </source>
</evidence>
<keyword evidence="2" id="KW-0732">Signal</keyword>
<feature type="region of interest" description="Disordered" evidence="1">
    <location>
        <begin position="729"/>
        <end position="776"/>
    </location>
</feature>
<evidence type="ECO:0000313" key="4">
    <source>
        <dbReference type="Proteomes" id="UP000692954"/>
    </source>
</evidence>
<feature type="compositionally biased region" description="Pro residues" evidence="1">
    <location>
        <begin position="734"/>
        <end position="776"/>
    </location>
</feature>
<proteinExistence type="predicted"/>
<dbReference type="EMBL" id="CAJJDN010000184">
    <property type="protein sequence ID" value="CAD8128186.1"/>
    <property type="molecule type" value="Genomic_DNA"/>
</dbReference>
<comment type="caution">
    <text evidence="3">The sequence shown here is derived from an EMBL/GenBank/DDBJ whole genome shotgun (WGS) entry which is preliminary data.</text>
</comment>
<organism evidence="3 4">
    <name type="scientific">Paramecium sonneborni</name>
    <dbReference type="NCBI Taxonomy" id="65129"/>
    <lineage>
        <taxon>Eukaryota</taxon>
        <taxon>Sar</taxon>
        <taxon>Alveolata</taxon>
        <taxon>Ciliophora</taxon>
        <taxon>Intramacronucleata</taxon>
        <taxon>Oligohymenophorea</taxon>
        <taxon>Peniculida</taxon>
        <taxon>Parameciidae</taxon>
        <taxon>Paramecium</taxon>
    </lineage>
</organism>
<feature type="compositionally biased region" description="Pro residues" evidence="1">
    <location>
        <begin position="196"/>
        <end position="207"/>
    </location>
</feature>
<evidence type="ECO:0000256" key="1">
    <source>
        <dbReference type="SAM" id="MobiDB-lite"/>
    </source>
</evidence>
<name>A0A8S1RIX8_9CILI</name>
<reference evidence="3" key="1">
    <citation type="submission" date="2021-01" db="EMBL/GenBank/DDBJ databases">
        <authorList>
            <consortium name="Genoscope - CEA"/>
            <person name="William W."/>
        </authorList>
    </citation>
    <scope>NUCLEOTIDE SEQUENCE</scope>
</reference>
<dbReference type="InterPro" id="IPR026306">
    <property type="entry name" value="RSBN1/Dpy-2/CEP530"/>
</dbReference>
<gene>
    <name evidence="3" type="ORF">PSON_ATCC_30995.1.T1840017</name>
</gene>
<feature type="compositionally biased region" description="Basic and acidic residues" evidence="1">
    <location>
        <begin position="221"/>
        <end position="304"/>
    </location>
</feature>
<feature type="signal peptide" evidence="2">
    <location>
        <begin position="1"/>
        <end position="20"/>
    </location>
</feature>
<dbReference type="Proteomes" id="UP000692954">
    <property type="component" value="Unassembled WGS sequence"/>
</dbReference>
<feature type="compositionally biased region" description="Pro residues" evidence="1">
    <location>
        <begin position="305"/>
        <end position="317"/>
    </location>
</feature>
<feature type="region of interest" description="Disordered" evidence="1">
    <location>
        <begin position="1626"/>
        <end position="1653"/>
    </location>
</feature>
<accession>A0A8S1RIX8</accession>
<feature type="compositionally biased region" description="Pro residues" evidence="1">
    <location>
        <begin position="1630"/>
        <end position="1650"/>
    </location>
</feature>
<protein>
    <submittedName>
        <fullName evidence="3">Uncharacterized protein</fullName>
    </submittedName>
</protein>
<dbReference type="PANTHER" id="PTHR13354:SF11">
    <property type="entry name" value="LYSINE-SPECIFIC DEMETHYLASE 9"/>
    <property type="match status" value="1"/>
</dbReference>
<sequence>MTNKAAVLLVLVGLISFTSTSLINVQSLAQIDVESYGCDKSKLYDAEEGLKKLGEALTFAQTGRLDQDIKELRELQMLAKKGIEEQVQVSFVQVHNLQYLYMLKHKFDSLALIEMPNSFARPHIDGMKSQINLVLAATDTQTRKACCEMLFKMIEVLLLDLLELEEECQKPITINIEGEIRKIQIIRGQCDNTPTPIIPVDPKPIQPEPEDPFRPIIHPPKPKEPSPKPPKEPSPKPPKEPSPKPPKEPSPKPPKEPSPKPKEPSPKPPKEPSPKPPKEPSPKPPKEPSPKPPKEPSPKPKEPSPKPPPKPKSPSPTPLVVIDCVKGANVVGDMSASSDQAVADSVIEGKDLAGSTDYGYGFWLRWLSRYPDELISGRTKNTYYFVSRLTTNQKFNDAEMGDRVLAIWHYDTGYHFTSLDKASRNPNVNQNIPTGDIEGLWSYVYFSYSGRLKKSVALLKFGSSGKVQQITLDVTHDIPTYLRLVVGGKQFSYPGFNGQFTNPVFKIGEGAYVNSELELFDYSLKCNPYPKLDCTERSKQTLIHKAVRYNVKTAKVQTVKTTLETPFPEEYSVSGWFKWKQLEKQEPWHLMFRVFATKENNNAKNLGDRDLAAWIGTANDGIVLLATYSYNNLFGEGNPNVMNQIQHKNRIQEWTFVYFGYSFKQKTAHSIVHFKEAREERTFENVNHFLVQRFSINLGKDDHYPSWNGIIGKFRIDLCNGAYDPKFPRTATPVPSPSPLGPTPPPSKSVEPPPKTPTIKPPPKPPVKPPSPDVIVSPPPPIIKTPEVMQKCIEGQKAIGDSSSAADVKPVADIQVPEEALKDVTEYGYGFWSRWLTRHPQQLFEGMSEPWYFVSRLTSNDPYDNIKMGDRLLAIFLSKDGYTFITNDKGTSNPNLYKQQPYKDIEGVWTYIHFSFSPLKKKAMAFVHANKQTQQLEFGGITHEAPKKLRFVLGGNDLKLYPGFNGQFTRPVLKIGPGSFIGSPEDVQKYALSCNPLPEPDCNKGRGVSSLIESTKQFNKESEVTMFVADNERPFPDNYAIGGWFLWTPTQQEEWHLAFRVTINGQKHNKNDQLLGDRDLSTFLSKTGAYHFATYTYDDNFGKGNPNKYINTEHQNKHTEWHYIYMAYSKQQKRVLSILFTKGDRQVKYIDEVNHYLAPLYKIFLGKDQFYPAYSGYLANVQFFACENAYDPEFKPPGEPEVPKQPEIPVKPPEPQKEPTCQKGDSAIADSAFESQQPLINLVLDKPEQLQDVKEYGYQFWMRFMTRHPVPMYQGKKAPWYFVSRLSSNKNFEDVKKGDRLLAIYQAQGDYAFITNDHKTNNFNTIVGRPSFVGDIEATWTFIHFSYTSVGKVVAWIQYENKEPQTVSVAATHDKPDYLQFVLGGTQGSLYPGFNGQFTSAVIKVGQGSFVETVEQFRKFALSCNPQPLPVCNKAKEVLLIEKSKRFEAQTSEVNEIVSPDEQAFPDEYSISGWFKWRPTVMEPWHLAIRLHQNKGMENANAAKLGDRTLGAFIGNNGNYAVTTYTYTNLNGEGDPNKYVQVPYKDQLAQWHFIFLGYSRAKRQVTGFLQWKERKENVNMDNINHYITNSVFVNIGKDRFYPAFNGHIGGLRLQLCSGAFTPVFPEDPKPPQVPSTPPPKPEEPVQPPKPQEPEIVRKCVSGQVQIGDMPSNGDKVVDLKVPEDKLGSAIEYGYGFWTRWLTRWPDSLLKGASEPWYFISRLTNNDPYDNIRMGDRLLAIWLGQAGYTFITNDVASGNPNINKQIPYSDIEGVWTYIHFSYKQGQAVGIVRVADKTQFTVIDAKHEQPKFLRLIVGGSDLKQYPGFNGQISSPILKLGAGSFVNTEDDFNKFVLACNPRPEPDCKGKSESKLIDGIKKYESTQPEFYEHVRDEKAPFPTMYGIGGWYKWEPTKQEPWHLAFRITINDQKSNKNADLLGDRTLAVWLSDQQLYAFATYTYTNMFGAGQPNVAQIIKHQNKHTEWHYITFQYNRETREAYGQTIFKDGKQDVKFPNINHYLVPILRILIGKDQFYPGFNGYIADVTFVNCQDPFNPQYTPGNPPELPKPPVIPVEPPQPLPEPKCQMGDETIVDSAYDDVKPLADIEATPENLKDIREYGYSYWVRYMSRHPKPMYQGKSEPWYFMSRLTVNKEYQNVEKGDRLLAIWQGQGAYTFITNDYKSNNWNFNKNIEYGDIEGVWTYIYFSYSSITSQAVGFVKYTGKEPQSVTFDVTHDKPTYLRLIIGGSDLKLYPTINGQLTRAVFKIGAGAHLDTVDELNKFALACNPQPKEVCSKAVEQVLIQESKKFEVAKATVLEIPSDPAAAFPSEYSVSGWFKWKQTTMEQWHLAFRLHINKEETNKNAERLGDRTLAAWVSPAQDGIYAFTTYSYKNLNGAGDPNLAKIVPQKQQQTNWHFIFYAYNRDTRKVEGYIQFKDRKETILFENVNHYLVPQVYLNIGKDRFYPSWNGHIGKFRMNLCGGASRPVFPEDINVPPPVTPTPKPPVSETKEICLINTKLVEVTKNNVKDVIKELESLENSEPTEKICYCTLPKKASMFIELYGEELSNHIDNPVIQRLISQNQVRLRI</sequence>
<evidence type="ECO:0000313" key="3">
    <source>
        <dbReference type="EMBL" id="CAD8128186.1"/>
    </source>
</evidence>